<evidence type="ECO:0000313" key="1">
    <source>
        <dbReference type="EMBL" id="KJA08805.1"/>
    </source>
</evidence>
<keyword evidence="2" id="KW-1185">Reference proteome</keyword>
<reference evidence="1 2" key="1">
    <citation type="submission" date="2014-12" db="EMBL/GenBank/DDBJ databases">
        <title>Isolation of bacteria from lake water.</title>
        <authorList>
            <person name="Sheng K.-Y."/>
            <person name="Chin P.-S."/>
            <person name="Chan K.-G."/>
            <person name="Tan G.S."/>
        </authorList>
    </citation>
    <scope>NUCLEOTIDE SEQUENCE [LARGE SCALE GENOMIC DNA]</scope>
    <source>
        <strain evidence="1 2">KY4</strain>
    </source>
</reference>
<dbReference type="EMBL" id="JXYQ01000111">
    <property type="protein sequence ID" value="KJA08805.1"/>
    <property type="molecule type" value="Genomic_DNA"/>
</dbReference>
<dbReference type="RefSeq" id="WP_044403091.1">
    <property type="nucleotide sequence ID" value="NZ_JXYQ01000111.1"/>
</dbReference>
<sequence>MKFLSNGFATAQFLIVAQFQKRMLMRTGISGAPGSVIWMENEGRAVNRLFTGPMSLLLLL</sequence>
<name>A0A0D7K3D5_9BURK</name>
<evidence type="ECO:0000313" key="2">
    <source>
        <dbReference type="Proteomes" id="UP000032566"/>
    </source>
</evidence>
<protein>
    <submittedName>
        <fullName evidence="1">Uncharacterized protein</fullName>
    </submittedName>
</protein>
<organism evidence="1 2">
    <name type="scientific">Acidovorax temperans</name>
    <dbReference type="NCBI Taxonomy" id="80878"/>
    <lineage>
        <taxon>Bacteria</taxon>
        <taxon>Pseudomonadati</taxon>
        <taxon>Pseudomonadota</taxon>
        <taxon>Betaproteobacteria</taxon>
        <taxon>Burkholderiales</taxon>
        <taxon>Comamonadaceae</taxon>
        <taxon>Acidovorax</taxon>
    </lineage>
</organism>
<accession>A0A0D7K3D5</accession>
<proteinExistence type="predicted"/>
<dbReference type="AlphaFoldDB" id="A0A0D7K3D5"/>
<gene>
    <name evidence="1" type="ORF">RP29_19985</name>
</gene>
<comment type="caution">
    <text evidence="1">The sequence shown here is derived from an EMBL/GenBank/DDBJ whole genome shotgun (WGS) entry which is preliminary data.</text>
</comment>
<dbReference type="Proteomes" id="UP000032566">
    <property type="component" value="Unassembled WGS sequence"/>
</dbReference>